<evidence type="ECO:0000256" key="1">
    <source>
        <dbReference type="SAM" id="Phobius"/>
    </source>
</evidence>
<keyword evidence="3" id="KW-1185">Reference proteome</keyword>
<dbReference type="InterPro" id="IPR029057">
    <property type="entry name" value="PRTase-like"/>
</dbReference>
<evidence type="ECO:0000313" key="3">
    <source>
        <dbReference type="Proteomes" id="UP000006729"/>
    </source>
</evidence>
<accession>A0A2K2BEF4</accession>
<dbReference type="EMBL" id="CM009291">
    <property type="protein sequence ID" value="PNT48156.1"/>
    <property type="molecule type" value="Genomic_DNA"/>
</dbReference>
<name>A0A2K2BEF4_POPTR</name>
<dbReference type="Gene3D" id="3.40.50.2020">
    <property type="match status" value="1"/>
</dbReference>
<protein>
    <submittedName>
        <fullName evidence="2">Uncharacterized protein</fullName>
    </submittedName>
</protein>
<gene>
    <name evidence="2" type="ORF">POPTR_002G062900</name>
</gene>
<dbReference type="InParanoid" id="A0A2K2BEF4"/>
<keyword evidence="1" id="KW-1133">Transmembrane helix</keyword>
<dbReference type="AlphaFoldDB" id="A0A2K2BEF4"/>
<dbReference type="Proteomes" id="UP000006729">
    <property type="component" value="Chromosome 2"/>
</dbReference>
<dbReference type="STRING" id="3694.A0A2K2BEF4"/>
<keyword evidence="1" id="KW-0472">Membrane</keyword>
<keyword evidence="1" id="KW-0812">Transmembrane</keyword>
<feature type="transmembrane region" description="Helical" evidence="1">
    <location>
        <begin position="113"/>
        <end position="135"/>
    </location>
</feature>
<sequence>MERVSWTKFQISKRVTVLGYSPLKSPSIPPLFLIRRLSALFFSCLVLADLVRQIQLLPIFVDFIRAESYGSVTECSGAPRISLDLKLNVSDKHVTLAFSSFDMYSCTPHSSCITFFFIIYLIFLAINQCIKYLIFTSGLHF</sequence>
<reference evidence="2 3" key="1">
    <citation type="journal article" date="2006" name="Science">
        <title>The genome of black cottonwood, Populus trichocarpa (Torr. &amp; Gray).</title>
        <authorList>
            <person name="Tuskan G.A."/>
            <person name="Difazio S."/>
            <person name="Jansson S."/>
            <person name="Bohlmann J."/>
            <person name="Grigoriev I."/>
            <person name="Hellsten U."/>
            <person name="Putnam N."/>
            <person name="Ralph S."/>
            <person name="Rombauts S."/>
            <person name="Salamov A."/>
            <person name="Schein J."/>
            <person name="Sterck L."/>
            <person name="Aerts A."/>
            <person name="Bhalerao R.R."/>
            <person name="Bhalerao R.P."/>
            <person name="Blaudez D."/>
            <person name="Boerjan W."/>
            <person name="Brun A."/>
            <person name="Brunner A."/>
            <person name="Busov V."/>
            <person name="Campbell M."/>
            <person name="Carlson J."/>
            <person name="Chalot M."/>
            <person name="Chapman J."/>
            <person name="Chen G.L."/>
            <person name="Cooper D."/>
            <person name="Coutinho P.M."/>
            <person name="Couturier J."/>
            <person name="Covert S."/>
            <person name="Cronk Q."/>
            <person name="Cunningham R."/>
            <person name="Davis J."/>
            <person name="Degroeve S."/>
            <person name="Dejardin A."/>
            <person name="Depamphilis C."/>
            <person name="Detter J."/>
            <person name="Dirks B."/>
            <person name="Dubchak I."/>
            <person name="Duplessis S."/>
            <person name="Ehlting J."/>
            <person name="Ellis B."/>
            <person name="Gendler K."/>
            <person name="Goodstein D."/>
            <person name="Gribskov M."/>
            <person name="Grimwood J."/>
            <person name="Groover A."/>
            <person name="Gunter L."/>
            <person name="Hamberger B."/>
            <person name="Heinze B."/>
            <person name="Helariutta Y."/>
            <person name="Henrissat B."/>
            <person name="Holligan D."/>
            <person name="Holt R."/>
            <person name="Huang W."/>
            <person name="Islam-Faridi N."/>
            <person name="Jones S."/>
            <person name="Jones-Rhoades M."/>
            <person name="Jorgensen R."/>
            <person name="Joshi C."/>
            <person name="Kangasjarvi J."/>
            <person name="Karlsson J."/>
            <person name="Kelleher C."/>
            <person name="Kirkpatrick R."/>
            <person name="Kirst M."/>
            <person name="Kohler A."/>
            <person name="Kalluri U."/>
            <person name="Larimer F."/>
            <person name="Leebens-Mack J."/>
            <person name="Leple J.C."/>
            <person name="Locascio P."/>
            <person name="Lou Y."/>
            <person name="Lucas S."/>
            <person name="Martin F."/>
            <person name="Montanini B."/>
            <person name="Napoli C."/>
            <person name="Nelson D.R."/>
            <person name="Nelson C."/>
            <person name="Nieminen K."/>
            <person name="Nilsson O."/>
            <person name="Pereda V."/>
            <person name="Peter G."/>
            <person name="Philippe R."/>
            <person name="Pilate G."/>
            <person name="Poliakov A."/>
            <person name="Razumovskaya J."/>
            <person name="Richardson P."/>
            <person name="Rinaldi C."/>
            <person name="Ritland K."/>
            <person name="Rouze P."/>
            <person name="Ryaboy D."/>
            <person name="Schmutz J."/>
            <person name="Schrader J."/>
            <person name="Segerman B."/>
            <person name="Shin H."/>
            <person name="Siddiqui A."/>
            <person name="Sterky F."/>
            <person name="Terry A."/>
            <person name="Tsai C.J."/>
            <person name="Uberbacher E."/>
            <person name="Unneberg P."/>
            <person name="Vahala J."/>
            <person name="Wall K."/>
            <person name="Wessler S."/>
            <person name="Yang G."/>
            <person name="Yin T."/>
            <person name="Douglas C."/>
            <person name="Marra M."/>
            <person name="Sandberg G."/>
            <person name="Van de Peer Y."/>
            <person name="Rokhsar D."/>
        </authorList>
    </citation>
    <scope>NUCLEOTIDE SEQUENCE [LARGE SCALE GENOMIC DNA]</scope>
    <source>
        <strain evidence="3">cv. Nisqually</strain>
    </source>
</reference>
<proteinExistence type="predicted"/>
<evidence type="ECO:0000313" key="2">
    <source>
        <dbReference type="EMBL" id="PNT48156.1"/>
    </source>
</evidence>
<organism evidence="2 3">
    <name type="scientific">Populus trichocarpa</name>
    <name type="common">Western balsam poplar</name>
    <name type="synonym">Populus balsamifera subsp. trichocarpa</name>
    <dbReference type="NCBI Taxonomy" id="3694"/>
    <lineage>
        <taxon>Eukaryota</taxon>
        <taxon>Viridiplantae</taxon>
        <taxon>Streptophyta</taxon>
        <taxon>Embryophyta</taxon>
        <taxon>Tracheophyta</taxon>
        <taxon>Spermatophyta</taxon>
        <taxon>Magnoliopsida</taxon>
        <taxon>eudicotyledons</taxon>
        <taxon>Gunneridae</taxon>
        <taxon>Pentapetalae</taxon>
        <taxon>rosids</taxon>
        <taxon>fabids</taxon>
        <taxon>Malpighiales</taxon>
        <taxon>Salicaceae</taxon>
        <taxon>Saliceae</taxon>
        <taxon>Populus</taxon>
    </lineage>
</organism>